<protein>
    <submittedName>
        <fullName evidence="3">PDZ domain-containing protein</fullName>
    </submittedName>
</protein>
<dbReference type="GO" id="GO:0005886">
    <property type="term" value="C:plasma membrane"/>
    <property type="evidence" value="ECO:0007669"/>
    <property type="project" value="TreeGrafter"/>
</dbReference>
<dbReference type="Pfam" id="PF13180">
    <property type="entry name" value="PDZ_2"/>
    <property type="match status" value="1"/>
</dbReference>
<dbReference type="Pfam" id="PF00595">
    <property type="entry name" value="PDZ"/>
    <property type="match status" value="1"/>
</dbReference>
<feature type="domain" description="PDZ" evidence="2">
    <location>
        <begin position="506"/>
        <end position="581"/>
    </location>
</feature>
<accession>A0A0R3TM18</accession>
<reference evidence="3" key="1">
    <citation type="submission" date="2017-02" db="UniProtKB">
        <authorList>
            <consortium name="WormBaseParasite"/>
        </authorList>
    </citation>
    <scope>IDENTIFICATION</scope>
</reference>
<dbReference type="PROSITE" id="PS50106">
    <property type="entry name" value="PDZ"/>
    <property type="match status" value="4"/>
</dbReference>
<dbReference type="InterPro" id="IPR036034">
    <property type="entry name" value="PDZ_sf"/>
</dbReference>
<keyword evidence="1" id="KW-0677">Repeat</keyword>
<dbReference type="SUPFAM" id="SSF50156">
    <property type="entry name" value="PDZ domain-like"/>
    <property type="match status" value="4"/>
</dbReference>
<feature type="domain" description="PDZ" evidence="2">
    <location>
        <begin position="114"/>
        <end position="193"/>
    </location>
</feature>
<dbReference type="PANTHER" id="PTHR12345:SF3">
    <property type="entry name" value="PDZ DOMAIN-CONTAINING PROTEIN"/>
    <property type="match status" value="1"/>
</dbReference>
<evidence type="ECO:0000259" key="2">
    <source>
        <dbReference type="PROSITE" id="PS50106"/>
    </source>
</evidence>
<feature type="domain" description="PDZ" evidence="2">
    <location>
        <begin position="198"/>
        <end position="273"/>
    </location>
</feature>
<dbReference type="PANTHER" id="PTHR12345">
    <property type="entry name" value="SYNTENIN RELATED"/>
    <property type="match status" value="1"/>
</dbReference>
<dbReference type="STRING" id="102285.A0A0R3TM18"/>
<sequence>LTQMPLYSSLETHVIGKELESNTISESIPPPTLKTTVNYGELALKYLGVDLSKVAYDDYGNPIDTDTDSNSTVVSPKTSTPFNPALTSRDITAIQASKAIVPRDPIKISQHIREIIVTKNTKCHLGLQLKRLDGGVFVSNVEDGSPAFQAGLRFGDQILRVDEKFVAGMKGKEVMKFIDKKCGTSVLLTIRDRPLGRVFTLTRNSHGILGIMIYNGAVEDIVKGSSAERNGVRINSHLCEINGFNVLGMKDSTIQEIIRAAGPVVKITVIPGFFYKNLSKMYLVQLNSKPWIVRFQGYSLNLYSVTDTLSSLQMSLYPSIESLTIGKEAVAQKNLENAVIAAVSSAPEASVSYGDLATTFLGIDLSRVAYDDFGNPYYLDSSKSTAENNAITTRPCGSIVPVQAAGAIVPRDSITVSQNVREVRLQKDKRGLLGIQLKNLDSGVFIVFVESDSPAAVAGLRFGDQVLKIDEEYMAGKKGKKAMTFVKKRCGETVTLVIRDRPLERALTLTKDSHGSVGLFIEDGLIKSVVEGSSAYRNGVLTHTYICEVNGINCLGMSDKKIRELLKIAPVEVKITLIPEFYFDELTKRLGRYQWKRMDRTMPLY</sequence>
<organism evidence="3">
    <name type="scientific">Rodentolepis nana</name>
    <name type="common">Dwarf tapeworm</name>
    <name type="synonym">Hymenolepis nana</name>
    <dbReference type="NCBI Taxonomy" id="102285"/>
    <lineage>
        <taxon>Eukaryota</taxon>
        <taxon>Metazoa</taxon>
        <taxon>Spiralia</taxon>
        <taxon>Lophotrochozoa</taxon>
        <taxon>Platyhelminthes</taxon>
        <taxon>Cestoda</taxon>
        <taxon>Eucestoda</taxon>
        <taxon>Cyclophyllidea</taxon>
        <taxon>Hymenolepididae</taxon>
        <taxon>Rodentolepis</taxon>
    </lineage>
</organism>
<dbReference type="InterPro" id="IPR001478">
    <property type="entry name" value="PDZ"/>
</dbReference>
<dbReference type="WBParaSite" id="HNAJ_0000833601-mRNA-1">
    <property type="protein sequence ID" value="HNAJ_0000833601-mRNA-1"/>
    <property type="gene ID" value="HNAJ_0000833601"/>
</dbReference>
<proteinExistence type="predicted"/>
<dbReference type="AlphaFoldDB" id="A0A0R3TM18"/>
<evidence type="ECO:0000256" key="1">
    <source>
        <dbReference type="ARBA" id="ARBA00022737"/>
    </source>
</evidence>
<dbReference type="SMART" id="SM00228">
    <property type="entry name" value="PDZ"/>
    <property type="match status" value="4"/>
</dbReference>
<dbReference type="GO" id="GO:0005737">
    <property type="term" value="C:cytoplasm"/>
    <property type="evidence" value="ECO:0007669"/>
    <property type="project" value="TreeGrafter"/>
</dbReference>
<name>A0A0R3TM18_RODNA</name>
<evidence type="ECO:0000313" key="3">
    <source>
        <dbReference type="WBParaSite" id="HNAJ_0000833601-mRNA-1"/>
    </source>
</evidence>
<feature type="domain" description="PDZ" evidence="2">
    <location>
        <begin position="422"/>
        <end position="501"/>
    </location>
</feature>
<dbReference type="Gene3D" id="2.30.42.10">
    <property type="match status" value="4"/>
</dbReference>
<dbReference type="InterPro" id="IPR051230">
    <property type="entry name" value="APP-Binding"/>
</dbReference>